<dbReference type="AlphaFoldDB" id="A0A6C0JYA9"/>
<organism evidence="2">
    <name type="scientific">viral metagenome</name>
    <dbReference type="NCBI Taxonomy" id="1070528"/>
    <lineage>
        <taxon>unclassified sequences</taxon>
        <taxon>metagenomes</taxon>
        <taxon>organismal metagenomes</taxon>
    </lineage>
</organism>
<evidence type="ECO:0000256" key="1">
    <source>
        <dbReference type="SAM" id="MobiDB-lite"/>
    </source>
</evidence>
<dbReference type="GO" id="GO:0003677">
    <property type="term" value="F:DNA binding"/>
    <property type="evidence" value="ECO:0007669"/>
    <property type="project" value="InterPro"/>
</dbReference>
<protein>
    <submittedName>
        <fullName evidence="2">Uncharacterized protein</fullName>
    </submittedName>
</protein>
<feature type="region of interest" description="Disordered" evidence="1">
    <location>
        <begin position="96"/>
        <end position="124"/>
    </location>
</feature>
<reference evidence="2" key="1">
    <citation type="journal article" date="2020" name="Nature">
        <title>Giant virus diversity and host interactions through global metagenomics.</title>
        <authorList>
            <person name="Schulz F."/>
            <person name="Roux S."/>
            <person name="Paez-Espino D."/>
            <person name="Jungbluth S."/>
            <person name="Walsh D.A."/>
            <person name="Denef V.J."/>
            <person name="McMahon K.D."/>
            <person name="Konstantinidis K.T."/>
            <person name="Eloe-Fadrosh E.A."/>
            <person name="Kyrpides N.C."/>
            <person name="Woyke T."/>
        </authorList>
    </citation>
    <scope>NUCLEOTIDE SEQUENCE</scope>
    <source>
        <strain evidence="2">GVMAG-S-1101165-83</strain>
    </source>
</reference>
<proteinExistence type="predicted"/>
<accession>A0A6C0JYA9</accession>
<sequence>MTRYTKNSHGHYLIHGHKYEMLEGSRAQVLHGTAYKTSGGLKKPEIMMNKNGRIVSRKKHMTAKKEKRLVKAGYGTKKGKFGYVKLGKSKKQRGGYSNYAYSPAPVTGGSRRRRRGGQANMMGHNAMMPPAAMPPAAMHPAAMPPAAMHPAAMPPAAVVKK</sequence>
<dbReference type="Pfam" id="PF19060">
    <property type="entry name" value="DVNP"/>
    <property type="match status" value="1"/>
</dbReference>
<dbReference type="GO" id="GO:0051276">
    <property type="term" value="P:chromosome organization"/>
    <property type="evidence" value="ECO:0007669"/>
    <property type="project" value="InterPro"/>
</dbReference>
<name>A0A6C0JYA9_9ZZZZ</name>
<dbReference type="EMBL" id="MN740771">
    <property type="protein sequence ID" value="QHU10752.1"/>
    <property type="molecule type" value="Genomic_DNA"/>
</dbReference>
<dbReference type="InterPro" id="IPR043928">
    <property type="entry name" value="DNVP"/>
</dbReference>
<evidence type="ECO:0000313" key="2">
    <source>
        <dbReference type="EMBL" id="QHU10752.1"/>
    </source>
</evidence>